<name>A0A9N8DQ45_9STRA</name>
<proteinExistence type="predicted"/>
<sequence length="268" mass="30316">MATEQQRRLEQRGSVCYRDHADATHERHSDGGRDDCEEREPLMNESAPLRFSQEREEGRCDGSTANFTTAATRLGDDNVRPLTCRVMVDNDVQKPGRISLAGLVRNKPGALSSSTPNPGDVTSIDRRMQSLAVAQQQARKHAQKLIKDKSVATRRRILMNTLGMQKFYKALALIREVKGIRENLLRSCAAEDPLSKSAARGKIRVCKQKFEALPKPGRDLLSKTDLVASLERTELDRLGKLRWDELIQQAQENLFAYREWVSISETRE</sequence>
<evidence type="ECO:0000313" key="3">
    <source>
        <dbReference type="Proteomes" id="UP001153069"/>
    </source>
</evidence>
<comment type="caution">
    <text evidence="2">The sequence shown here is derived from an EMBL/GenBank/DDBJ whole genome shotgun (WGS) entry which is preliminary data.</text>
</comment>
<accession>A0A9N8DQ45</accession>
<evidence type="ECO:0000256" key="1">
    <source>
        <dbReference type="SAM" id="MobiDB-lite"/>
    </source>
</evidence>
<gene>
    <name evidence="2" type="ORF">SEMRO_292_G109570.1</name>
</gene>
<dbReference type="AlphaFoldDB" id="A0A9N8DQ45"/>
<organism evidence="2 3">
    <name type="scientific">Seminavis robusta</name>
    <dbReference type="NCBI Taxonomy" id="568900"/>
    <lineage>
        <taxon>Eukaryota</taxon>
        <taxon>Sar</taxon>
        <taxon>Stramenopiles</taxon>
        <taxon>Ochrophyta</taxon>
        <taxon>Bacillariophyta</taxon>
        <taxon>Bacillariophyceae</taxon>
        <taxon>Bacillariophycidae</taxon>
        <taxon>Naviculales</taxon>
        <taxon>Naviculaceae</taxon>
        <taxon>Seminavis</taxon>
    </lineage>
</organism>
<evidence type="ECO:0000313" key="2">
    <source>
        <dbReference type="EMBL" id="CAB9507077.1"/>
    </source>
</evidence>
<feature type="region of interest" description="Disordered" evidence="1">
    <location>
        <begin position="1"/>
        <end position="40"/>
    </location>
</feature>
<dbReference type="Proteomes" id="UP001153069">
    <property type="component" value="Unassembled WGS sequence"/>
</dbReference>
<protein>
    <submittedName>
        <fullName evidence="2">Uncharacterized protein</fullName>
    </submittedName>
</protein>
<dbReference type="EMBL" id="CAICTM010000291">
    <property type="protein sequence ID" value="CAB9507077.1"/>
    <property type="molecule type" value="Genomic_DNA"/>
</dbReference>
<reference evidence="2" key="1">
    <citation type="submission" date="2020-06" db="EMBL/GenBank/DDBJ databases">
        <authorList>
            <consortium name="Plant Systems Biology data submission"/>
        </authorList>
    </citation>
    <scope>NUCLEOTIDE SEQUENCE</scope>
    <source>
        <strain evidence="2">D6</strain>
    </source>
</reference>
<keyword evidence="3" id="KW-1185">Reference proteome</keyword>